<keyword evidence="4" id="KW-1185">Reference proteome</keyword>
<feature type="domain" description="Putative Flagellin Flp1-like" evidence="2">
    <location>
        <begin position="10"/>
        <end position="57"/>
    </location>
</feature>
<evidence type="ECO:0000313" key="4">
    <source>
        <dbReference type="Proteomes" id="UP000450917"/>
    </source>
</evidence>
<feature type="transmembrane region" description="Helical" evidence="1">
    <location>
        <begin position="20"/>
        <end position="37"/>
    </location>
</feature>
<dbReference type="EMBL" id="WNZX01000002">
    <property type="protein sequence ID" value="MUG69620.1"/>
    <property type="molecule type" value="Genomic_DNA"/>
</dbReference>
<comment type="caution">
    <text evidence="3">The sequence shown here is derived from an EMBL/GenBank/DDBJ whole genome shotgun (WGS) entry which is preliminary data.</text>
</comment>
<proteinExistence type="predicted"/>
<dbReference type="AlphaFoldDB" id="A0A7X2Z8C9"/>
<organism evidence="3 4">
    <name type="scientific">Paenibacillus validus</name>
    <dbReference type="NCBI Taxonomy" id="44253"/>
    <lineage>
        <taxon>Bacteria</taxon>
        <taxon>Bacillati</taxon>
        <taxon>Bacillota</taxon>
        <taxon>Bacilli</taxon>
        <taxon>Bacillales</taxon>
        <taxon>Paenibacillaceae</taxon>
        <taxon>Paenibacillus</taxon>
    </lineage>
</organism>
<dbReference type="RefSeq" id="WP_054796431.1">
    <property type="nucleotide sequence ID" value="NZ_JARTHJ010000141.1"/>
</dbReference>
<reference evidence="3 4" key="1">
    <citation type="submission" date="2019-11" db="EMBL/GenBank/DDBJ databases">
        <title>Draft genome sequences of five Paenibacillus species of dairy origin.</title>
        <authorList>
            <person name="Olajide A.M."/>
            <person name="Chen S."/>
            <person name="Lapointe G."/>
        </authorList>
    </citation>
    <scope>NUCLEOTIDE SEQUENCE [LARGE SCALE GENOMIC DNA]</scope>
    <source>
        <strain evidence="3 4">2CS3</strain>
    </source>
</reference>
<dbReference type="InterPro" id="IPR031564">
    <property type="entry name" value="Flp1-like"/>
</dbReference>
<evidence type="ECO:0000259" key="2">
    <source>
        <dbReference type="Pfam" id="PF16982"/>
    </source>
</evidence>
<protein>
    <recommendedName>
        <fullName evidence="2">Putative Flagellin Flp1-like domain-containing protein</fullName>
    </recommendedName>
</protein>
<gene>
    <name evidence="3" type="ORF">GNP93_02900</name>
</gene>
<dbReference type="Proteomes" id="UP000450917">
    <property type="component" value="Unassembled WGS sequence"/>
</dbReference>
<evidence type="ECO:0000256" key="1">
    <source>
        <dbReference type="SAM" id="Phobius"/>
    </source>
</evidence>
<keyword evidence="1" id="KW-1133">Transmembrane helix</keyword>
<keyword evidence="1" id="KW-0812">Transmembrane</keyword>
<sequence length="77" mass="8900">MFAFREAWNRFWKEEDGLGTLEILLIVAVLLIIAIAFRKWIMKWMQQLFNSADSEINTETSNLRGTGNQLGQPQTTP</sequence>
<accession>A0A7X2Z8C9</accession>
<keyword evidence="1" id="KW-0472">Membrane</keyword>
<name>A0A7X2Z8C9_9BACL</name>
<evidence type="ECO:0000313" key="3">
    <source>
        <dbReference type="EMBL" id="MUG69620.1"/>
    </source>
</evidence>
<dbReference type="Pfam" id="PF16982">
    <property type="entry name" value="Flp1_like"/>
    <property type="match status" value="1"/>
</dbReference>